<keyword evidence="1" id="KW-0812">Transmembrane</keyword>
<feature type="signal peptide" evidence="2">
    <location>
        <begin position="1"/>
        <end position="19"/>
    </location>
</feature>
<dbReference type="PANTHER" id="PTHR36853:SF1">
    <property type="entry name" value="DUF3844 DOMAIN-CONTAINING PROTEIN"/>
    <property type="match status" value="1"/>
</dbReference>
<name>A0A0E9NJL2_SAICN</name>
<dbReference type="InterPro" id="IPR049205">
    <property type="entry name" value="Vps3844_N"/>
</dbReference>
<dbReference type="InterPro" id="IPR053065">
    <property type="entry name" value="Archenteron_Induction-Rel"/>
</dbReference>
<dbReference type="Pfam" id="PF12955">
    <property type="entry name" value="Vps3844_C"/>
    <property type="match status" value="1"/>
</dbReference>
<feature type="domain" description="Vacuolar sorting protein Vps3844 C-terminal" evidence="3">
    <location>
        <begin position="307"/>
        <end position="400"/>
    </location>
</feature>
<feature type="domain" description="Vacuolar sorting protein Vps3844 N-terminal" evidence="4">
    <location>
        <begin position="38"/>
        <end position="128"/>
    </location>
</feature>
<dbReference type="AlphaFoldDB" id="A0A0E9NJL2"/>
<keyword evidence="2" id="KW-0732">Signal</keyword>
<dbReference type="RefSeq" id="XP_019022151.1">
    <property type="nucleotide sequence ID" value="XM_019166999.1"/>
</dbReference>
<dbReference type="EMBL" id="BACD03000024">
    <property type="protein sequence ID" value="GAO49595.1"/>
    <property type="molecule type" value="Genomic_DNA"/>
</dbReference>
<evidence type="ECO:0000259" key="4">
    <source>
        <dbReference type="Pfam" id="PF21656"/>
    </source>
</evidence>
<dbReference type="PANTHER" id="PTHR36853">
    <property type="entry name" value="EXPRESSED PROTEIN"/>
    <property type="match status" value="1"/>
</dbReference>
<organism evidence="5 6">
    <name type="scientific">Saitoella complicata (strain BCRC 22490 / CBS 7301 / JCM 7358 / NBRC 10748 / NRRL Y-17804)</name>
    <dbReference type="NCBI Taxonomy" id="698492"/>
    <lineage>
        <taxon>Eukaryota</taxon>
        <taxon>Fungi</taxon>
        <taxon>Dikarya</taxon>
        <taxon>Ascomycota</taxon>
        <taxon>Taphrinomycotina</taxon>
        <taxon>Taphrinomycotina incertae sedis</taxon>
        <taxon>Saitoella</taxon>
    </lineage>
</organism>
<keyword evidence="6" id="KW-1185">Reference proteome</keyword>
<dbReference type="Proteomes" id="UP000033140">
    <property type="component" value="Unassembled WGS sequence"/>
</dbReference>
<dbReference type="Pfam" id="PF21656">
    <property type="entry name" value="DUF6859"/>
    <property type="match status" value="1"/>
</dbReference>
<keyword evidence="1" id="KW-1133">Transmembrane helix</keyword>
<keyword evidence="1" id="KW-0472">Membrane</keyword>
<dbReference type="GO" id="GO:0005783">
    <property type="term" value="C:endoplasmic reticulum"/>
    <property type="evidence" value="ECO:0007669"/>
    <property type="project" value="TreeGrafter"/>
</dbReference>
<evidence type="ECO:0000313" key="5">
    <source>
        <dbReference type="EMBL" id="GAO49595.1"/>
    </source>
</evidence>
<reference evidence="5 6" key="3">
    <citation type="journal article" date="2015" name="Genome Announc.">
        <title>Draft Genome Sequence of the Archiascomycetous Yeast Saitoella complicata.</title>
        <authorList>
            <person name="Yamauchi K."/>
            <person name="Kondo S."/>
            <person name="Hamamoto M."/>
            <person name="Takahashi Y."/>
            <person name="Ogura Y."/>
            <person name="Hayashi T."/>
            <person name="Nishida H."/>
        </authorList>
    </citation>
    <scope>NUCLEOTIDE SEQUENCE [LARGE SCALE GENOMIC DNA]</scope>
    <source>
        <strain evidence="5 6">NRRL Y-17804</strain>
    </source>
</reference>
<reference evidence="5 6" key="1">
    <citation type="journal article" date="2011" name="J. Gen. Appl. Microbiol.">
        <title>Draft genome sequencing of the enigmatic yeast Saitoella complicata.</title>
        <authorList>
            <person name="Nishida H."/>
            <person name="Hamamoto M."/>
            <person name="Sugiyama J."/>
        </authorList>
    </citation>
    <scope>NUCLEOTIDE SEQUENCE [LARGE SCALE GENOMIC DNA]</scope>
    <source>
        <strain evidence="5 6">NRRL Y-17804</strain>
    </source>
</reference>
<evidence type="ECO:0000313" key="6">
    <source>
        <dbReference type="Proteomes" id="UP000033140"/>
    </source>
</evidence>
<accession>A0A0E9NJL2</accession>
<dbReference type="InterPro" id="IPR024382">
    <property type="entry name" value="Vps3844_C"/>
</dbReference>
<feature type="chain" id="PRO_5002430565" evidence="2">
    <location>
        <begin position="20"/>
        <end position="409"/>
    </location>
</feature>
<sequence>MKSPLSLLYLAIASASAVAAKSAHVYNFPFSSRSQHAPSLTAPEARAVLSHELQVSQFHKGLEMQIDALAFVSGEEGLWQEKKGGVVVTIAGVRDHKAIFPDTHPTYNIADSPTHEAFGDLMTRFISQSASSRAESAERIYVNTDGSSIFVIPSGSSIASHIKATADLTTFASKFGKKAAKHFDISKKEHRMFISEMLALESYIAASPLLEADARTFVQLNSLEGLLFRHSSDKHHKIYKEATHILASLVSQLTSTSTRSTILLLPPAPTQSSSFLTRRAESAFAFGEGHVASSLDFPTFQSIISFPTRLTCENATNSCSSHGSCQPYRGRADDWRCACGVTKSNNGLKTTKWAGEWCEKKDIVLPFWIFFFFGLGMVITVGWAVGLLISVGNEDLGGALMSSARVKKD</sequence>
<proteinExistence type="predicted"/>
<reference evidence="5 6" key="2">
    <citation type="journal article" date="2014" name="J. Gen. Appl. Microbiol.">
        <title>The early diverging ascomycetous budding yeast Saitoella complicata has three histone deacetylases belonging to the Clr6, Hos2, and Rpd3 lineages.</title>
        <authorList>
            <person name="Nishida H."/>
            <person name="Matsumoto T."/>
            <person name="Kondo S."/>
            <person name="Hamamoto M."/>
            <person name="Yoshikawa H."/>
        </authorList>
    </citation>
    <scope>NUCLEOTIDE SEQUENCE [LARGE SCALE GENOMIC DNA]</scope>
    <source>
        <strain evidence="5 6">NRRL Y-17804</strain>
    </source>
</reference>
<protein>
    <submittedName>
        <fullName evidence="5">Uncharacterized protein</fullName>
    </submittedName>
</protein>
<feature type="transmembrane region" description="Helical" evidence="1">
    <location>
        <begin position="367"/>
        <end position="391"/>
    </location>
</feature>
<gene>
    <name evidence="5" type="ORF">G7K_3744-t1</name>
</gene>
<dbReference type="OMA" id="KTTKWAG"/>
<dbReference type="STRING" id="698492.A0A0E9NJL2"/>
<evidence type="ECO:0000259" key="3">
    <source>
        <dbReference type="Pfam" id="PF12955"/>
    </source>
</evidence>
<dbReference type="OrthoDB" id="5583277at2759"/>
<comment type="caution">
    <text evidence="5">The sequence shown here is derived from an EMBL/GenBank/DDBJ whole genome shotgun (WGS) entry which is preliminary data.</text>
</comment>
<evidence type="ECO:0000256" key="2">
    <source>
        <dbReference type="SAM" id="SignalP"/>
    </source>
</evidence>
<evidence type="ECO:0000256" key="1">
    <source>
        <dbReference type="SAM" id="Phobius"/>
    </source>
</evidence>